<dbReference type="Gene3D" id="3.30.300.30">
    <property type="match status" value="1"/>
</dbReference>
<dbReference type="PANTHER" id="PTHR43201">
    <property type="entry name" value="ACYL-COA SYNTHETASE"/>
    <property type="match status" value="1"/>
</dbReference>
<evidence type="ECO:0000259" key="4">
    <source>
        <dbReference type="Pfam" id="PF13193"/>
    </source>
</evidence>
<feature type="region of interest" description="Disordered" evidence="2">
    <location>
        <begin position="348"/>
        <end position="368"/>
    </location>
</feature>
<dbReference type="Pfam" id="PF13193">
    <property type="entry name" value="AMP-binding_C"/>
    <property type="match status" value="1"/>
</dbReference>
<dbReference type="AlphaFoldDB" id="A0A6B2M522"/>
<dbReference type="Proteomes" id="UP000478417">
    <property type="component" value="Unassembled WGS sequence"/>
</dbReference>
<dbReference type="GO" id="GO:0031956">
    <property type="term" value="F:medium-chain fatty acid-CoA ligase activity"/>
    <property type="evidence" value="ECO:0007669"/>
    <property type="project" value="TreeGrafter"/>
</dbReference>
<dbReference type="PANTHER" id="PTHR43201:SF8">
    <property type="entry name" value="ACYL-COA SYNTHETASE FAMILY MEMBER 3"/>
    <property type="match status" value="1"/>
</dbReference>
<gene>
    <name evidence="5" type="ORF">G0Q06_09785</name>
</gene>
<dbReference type="InterPro" id="IPR042099">
    <property type="entry name" value="ANL_N_sf"/>
</dbReference>
<evidence type="ECO:0000259" key="3">
    <source>
        <dbReference type="Pfam" id="PF00501"/>
    </source>
</evidence>
<comment type="similarity">
    <text evidence="1">Belongs to the ATP-dependent AMP-binding enzyme family.</text>
</comment>
<feature type="domain" description="AMP-dependent synthetase/ligase" evidence="3">
    <location>
        <begin position="12"/>
        <end position="240"/>
    </location>
</feature>
<sequence length="368" mass="39537">MEAFARKLKTALENREFLALEDPHWPGDWKDALSGIAAQYKAEHPPAILIPTSGTTGVPKYCIHTSDTLFCSARGFAERFGKQGIVHAVNVLPGHHVGGLMPIIRSMECSGRLHYADYRNSDGFQSAPFPLEEASISLVPTQLRRMLASQRGTRVLRRFGLILVGGAACPPDLLEISRREEIRLCPCYGSTETAAMVTALDPEEFLAGQTGVGTALPHAEISIDSTGRILVRSGSIAMGYIPTNELFSRDPFPTGDLGAMNETGHLHIGGRADRVIITGGENVHPEQIEAAAVATGLIQSALCRGVPDPDWGTRVELEVVMKPEASGSMGSLRAELQERLPHYAVPKAIHPVKSLPPGKGIDAQESGS</sequence>
<dbReference type="EMBL" id="JAAGNX010000002">
    <property type="protein sequence ID" value="NDV62740.1"/>
    <property type="molecule type" value="Genomic_DNA"/>
</dbReference>
<dbReference type="InterPro" id="IPR020845">
    <property type="entry name" value="AMP-binding_CS"/>
</dbReference>
<dbReference type="InterPro" id="IPR025110">
    <property type="entry name" value="AMP-bd_C"/>
</dbReference>
<dbReference type="Pfam" id="PF00501">
    <property type="entry name" value="AMP-binding"/>
    <property type="match status" value="1"/>
</dbReference>
<keyword evidence="6" id="KW-1185">Reference proteome</keyword>
<dbReference type="PROSITE" id="PS00455">
    <property type="entry name" value="AMP_BINDING"/>
    <property type="match status" value="1"/>
</dbReference>
<feature type="domain" description="AMP-binding enzyme C-terminal" evidence="4">
    <location>
        <begin position="287"/>
        <end position="356"/>
    </location>
</feature>
<evidence type="ECO:0000256" key="2">
    <source>
        <dbReference type="SAM" id="MobiDB-lite"/>
    </source>
</evidence>
<dbReference type="InterPro" id="IPR045851">
    <property type="entry name" value="AMP-bd_C_sf"/>
</dbReference>
<evidence type="ECO:0000313" key="5">
    <source>
        <dbReference type="EMBL" id="NDV62740.1"/>
    </source>
</evidence>
<comment type="caution">
    <text evidence="5">The sequence shown here is derived from an EMBL/GenBank/DDBJ whole genome shotgun (WGS) entry which is preliminary data.</text>
</comment>
<evidence type="ECO:0000313" key="6">
    <source>
        <dbReference type="Proteomes" id="UP000478417"/>
    </source>
</evidence>
<dbReference type="SUPFAM" id="SSF56801">
    <property type="entry name" value="Acetyl-CoA synthetase-like"/>
    <property type="match status" value="1"/>
</dbReference>
<dbReference type="RefSeq" id="WP_163965153.1">
    <property type="nucleotide sequence ID" value="NZ_JAAGNX010000002.1"/>
</dbReference>
<dbReference type="Gene3D" id="3.40.50.12780">
    <property type="entry name" value="N-terminal domain of ligase-like"/>
    <property type="match status" value="1"/>
</dbReference>
<accession>A0A6B2M522</accession>
<organism evidence="5 6">
    <name type="scientific">Oceanipulchritudo coccoides</name>
    <dbReference type="NCBI Taxonomy" id="2706888"/>
    <lineage>
        <taxon>Bacteria</taxon>
        <taxon>Pseudomonadati</taxon>
        <taxon>Verrucomicrobiota</taxon>
        <taxon>Opitutia</taxon>
        <taxon>Puniceicoccales</taxon>
        <taxon>Oceanipulchritudinaceae</taxon>
        <taxon>Oceanipulchritudo</taxon>
    </lineage>
</organism>
<name>A0A6B2M522_9BACT</name>
<reference evidence="5 6" key="1">
    <citation type="submission" date="2020-02" db="EMBL/GenBank/DDBJ databases">
        <title>Albibacoteraceae fam. nov., the first described family within the subdivision 4 Verrucomicrobia.</title>
        <authorList>
            <person name="Xi F."/>
        </authorList>
    </citation>
    <scope>NUCLEOTIDE SEQUENCE [LARGE SCALE GENOMIC DNA]</scope>
    <source>
        <strain evidence="5 6">CK1056</strain>
    </source>
</reference>
<evidence type="ECO:0000256" key="1">
    <source>
        <dbReference type="ARBA" id="ARBA00006432"/>
    </source>
</evidence>
<dbReference type="GO" id="GO:0006631">
    <property type="term" value="P:fatty acid metabolic process"/>
    <property type="evidence" value="ECO:0007669"/>
    <property type="project" value="TreeGrafter"/>
</dbReference>
<dbReference type="InterPro" id="IPR000873">
    <property type="entry name" value="AMP-dep_synth/lig_dom"/>
</dbReference>
<proteinExistence type="inferred from homology"/>
<protein>
    <submittedName>
        <fullName evidence="5">AMP-binding protein</fullName>
    </submittedName>
</protein>